<feature type="non-terminal residue" evidence="2">
    <location>
        <position position="389"/>
    </location>
</feature>
<dbReference type="Proteomes" id="UP000260721">
    <property type="component" value="Unassembled WGS sequence"/>
</dbReference>
<dbReference type="RefSeq" id="WP_147321532.1">
    <property type="nucleotide sequence ID" value="NZ_QUSK01000052.1"/>
</dbReference>
<evidence type="ECO:0000313" key="2">
    <source>
        <dbReference type="EMBL" id="RGD72731.1"/>
    </source>
</evidence>
<reference evidence="2 3" key="1">
    <citation type="submission" date="2018-08" db="EMBL/GenBank/DDBJ databases">
        <title>A genome reference for cultivated species of the human gut microbiota.</title>
        <authorList>
            <person name="Zou Y."/>
            <person name="Xue W."/>
            <person name="Luo G."/>
        </authorList>
    </citation>
    <scope>NUCLEOTIDE SEQUENCE [LARGE SCALE GENOMIC DNA]</scope>
    <source>
        <strain evidence="2 3">TF08-11</strain>
    </source>
</reference>
<proteinExistence type="predicted"/>
<comment type="caution">
    <text evidence="2">The sequence shown here is derived from an EMBL/GenBank/DDBJ whole genome shotgun (WGS) entry which is preliminary data.</text>
</comment>
<organism evidence="2 3">
    <name type="scientific">Faecalicoccus pleomorphus</name>
    <dbReference type="NCBI Taxonomy" id="1323"/>
    <lineage>
        <taxon>Bacteria</taxon>
        <taxon>Bacillati</taxon>
        <taxon>Bacillota</taxon>
        <taxon>Erysipelotrichia</taxon>
        <taxon>Erysipelotrichales</taxon>
        <taxon>Erysipelotrichaceae</taxon>
        <taxon>Faecalicoccus</taxon>
    </lineage>
</organism>
<name>A0A3E3DU33_9FIRM</name>
<feature type="chain" id="PRO_5017604831" evidence="1">
    <location>
        <begin position="28"/>
        <end position="389"/>
    </location>
</feature>
<dbReference type="EMBL" id="QUSK01000052">
    <property type="protein sequence ID" value="RGD72731.1"/>
    <property type="molecule type" value="Genomic_DNA"/>
</dbReference>
<gene>
    <name evidence="2" type="ORF">DXC78_12685</name>
</gene>
<protein>
    <submittedName>
        <fullName evidence="2">Uncharacterized protein</fullName>
    </submittedName>
</protein>
<feature type="signal peptide" evidence="1">
    <location>
        <begin position="1"/>
        <end position="27"/>
    </location>
</feature>
<sequence length="389" mass="44074">MKNIFRRIGAAIVTLFLSLSFVVPTFAQEGLPGSSEANPYEISGGRENDNPFPDKVSDTLIQTYNRPSKYEVDNMIVRGEMEFKDGSILPLGDPNSGINDAAWEEFSTTPLETYGKMPTRIHWYVVFEPSKSHNMSFGLGVWTYVEQQENKLNLGSGDKVVSKQAKNKDIYLNGEKLDDSQVLFHINSISQPQYLSWTLDITDKPYSFLQSFTFGHDATWFGIYGSADKQRLFMYWSSVSPRANFHYVDEMEYRKLNGLSGSDSILQRSNGENWQSTVPGTALQLEDMMDPVQTKGEFRALRPNADPYFSLEEGTTKPTYATVIEKSPLGFTYIADDIDKPENVTDSESYKPLTEAGNGNYYLTPVLYEDGTYGLDKHYYILERQMPSP</sequence>
<accession>A0A3E3DU33</accession>
<evidence type="ECO:0000313" key="3">
    <source>
        <dbReference type="Proteomes" id="UP000260721"/>
    </source>
</evidence>
<evidence type="ECO:0000256" key="1">
    <source>
        <dbReference type="SAM" id="SignalP"/>
    </source>
</evidence>
<dbReference type="AlphaFoldDB" id="A0A3E3DU33"/>
<keyword evidence="1" id="KW-0732">Signal</keyword>